<dbReference type="SUPFAM" id="SSF53756">
    <property type="entry name" value="UDP-Glycosyltransferase/glycogen phosphorylase"/>
    <property type="match status" value="1"/>
</dbReference>
<dbReference type="EMBL" id="JAPFQO010000005">
    <property type="protein sequence ID" value="MCX2739973.1"/>
    <property type="molecule type" value="Genomic_DNA"/>
</dbReference>
<keyword evidence="3" id="KW-1185">Reference proteome</keyword>
<organism evidence="2 3">
    <name type="scientific">Pontibacter anaerobius</name>
    <dbReference type="NCBI Taxonomy" id="2993940"/>
    <lineage>
        <taxon>Bacteria</taxon>
        <taxon>Pseudomonadati</taxon>
        <taxon>Bacteroidota</taxon>
        <taxon>Cytophagia</taxon>
        <taxon>Cytophagales</taxon>
        <taxon>Hymenobacteraceae</taxon>
        <taxon>Pontibacter</taxon>
    </lineage>
</organism>
<sequence>METPSIMRVGVLTSSRADYGIYKPLLKALQEDPEFELSIIAFGTHLSPFHGYTVDNIAADGYEVNYKVNSLLINDDKNAVSTACALTSLKFADFWEQHSTDFDLVFCLGDRFEMFGAVSAGIPYQVNFAHLHGGETTLGAIDNVYRHAITLASSLHFVSQEAFASRVAEITGKSDNIYVTGALSLDNLSNIQMLTKEEFKNKWGIDLDIPTVLVTVHPETVAPELNSRHLTEILESLRFVAKEYQVVITMPNADTNGNVFREGFNTLKIELENKLHLIENFGTQSYFTCMLYSKLLIGNTSSGIIEAASFKKYVINVGDRQKGRAAGENVLQVPFDSEMIISTLKQIKGLGEYKGQNPYFKDGAAQNIITILKEQNCDKL</sequence>
<dbReference type="EC" id="3.2.1.183" evidence="2"/>
<name>A0ABT3RDP2_9BACT</name>
<dbReference type="RefSeq" id="WP_266052040.1">
    <property type="nucleotide sequence ID" value="NZ_JAPFQO010000005.1"/>
</dbReference>
<dbReference type="InterPro" id="IPR029767">
    <property type="entry name" value="WecB-like"/>
</dbReference>
<comment type="caution">
    <text evidence="2">The sequence shown here is derived from an EMBL/GenBank/DDBJ whole genome shotgun (WGS) entry which is preliminary data.</text>
</comment>
<keyword evidence="2" id="KW-0378">Hydrolase</keyword>
<evidence type="ECO:0000259" key="1">
    <source>
        <dbReference type="Pfam" id="PF02350"/>
    </source>
</evidence>
<dbReference type="InterPro" id="IPR003331">
    <property type="entry name" value="UDP_GlcNAc_Epimerase_2_dom"/>
</dbReference>
<gene>
    <name evidence="2" type="primary">neuC</name>
    <name evidence="2" type="ORF">OO017_08460</name>
</gene>
<reference evidence="2 3" key="1">
    <citation type="submission" date="2022-11" db="EMBL/GenBank/DDBJ databases">
        <title>The characterization of three novel Bacteroidetes species and genomic analysis of their roles in tidal elemental geochemical cycles.</title>
        <authorList>
            <person name="Ma K.-J."/>
        </authorList>
    </citation>
    <scope>NUCLEOTIDE SEQUENCE [LARGE SCALE GENOMIC DNA]</scope>
    <source>
        <strain evidence="2 3">M82</strain>
    </source>
</reference>
<feature type="domain" description="UDP-N-acetylglucosamine 2-epimerase" evidence="1">
    <location>
        <begin position="27"/>
        <end position="373"/>
    </location>
</feature>
<evidence type="ECO:0000313" key="3">
    <source>
        <dbReference type="Proteomes" id="UP001207228"/>
    </source>
</evidence>
<dbReference type="InterPro" id="IPR020004">
    <property type="entry name" value="UDP-GlcNAc_Epase"/>
</dbReference>
<protein>
    <submittedName>
        <fullName evidence="2">UDP-N-acetylglucosamine 2-epimerase</fullName>
        <ecNumber evidence="2">3.2.1.183</ecNumber>
    </submittedName>
</protein>
<dbReference type="Pfam" id="PF02350">
    <property type="entry name" value="Epimerase_2"/>
    <property type="match status" value="1"/>
</dbReference>
<accession>A0ABT3RDP2</accession>
<dbReference type="PANTHER" id="PTHR43174:SF3">
    <property type="entry name" value="UDP-N-ACETYLGLUCOSAMINE 2-EPIMERASE"/>
    <property type="match status" value="1"/>
</dbReference>
<dbReference type="PANTHER" id="PTHR43174">
    <property type="entry name" value="UDP-N-ACETYLGLUCOSAMINE 2-EPIMERASE"/>
    <property type="match status" value="1"/>
</dbReference>
<dbReference type="NCBIfam" id="TIGR03568">
    <property type="entry name" value="NeuC_NnaA"/>
    <property type="match status" value="1"/>
</dbReference>
<keyword evidence="2" id="KW-0326">Glycosidase</keyword>
<proteinExistence type="predicted"/>
<dbReference type="Gene3D" id="3.40.50.2000">
    <property type="entry name" value="Glycogen Phosphorylase B"/>
    <property type="match status" value="2"/>
</dbReference>
<evidence type="ECO:0000313" key="2">
    <source>
        <dbReference type="EMBL" id="MCX2739973.1"/>
    </source>
</evidence>
<dbReference type="GO" id="GO:0016798">
    <property type="term" value="F:hydrolase activity, acting on glycosyl bonds"/>
    <property type="evidence" value="ECO:0007669"/>
    <property type="project" value="UniProtKB-KW"/>
</dbReference>
<dbReference type="Proteomes" id="UP001207228">
    <property type="component" value="Unassembled WGS sequence"/>
</dbReference>